<dbReference type="Pfam" id="PF08544">
    <property type="entry name" value="GHMP_kinases_C"/>
    <property type="match status" value="1"/>
</dbReference>
<dbReference type="GO" id="GO:0050515">
    <property type="term" value="F:4-(cytidine 5'-diphospho)-2-C-methyl-D-erythritol kinase activity"/>
    <property type="evidence" value="ECO:0007669"/>
    <property type="project" value="UniProtKB-UniRule"/>
</dbReference>
<dbReference type="Proteomes" id="UP000460715">
    <property type="component" value="Unassembled WGS sequence"/>
</dbReference>
<sequence>MALAEAAPAKVNLHLHVVGCRADGYHLLDSLAVFAGAADRLRYRPGGPLTLHLDGPEAGALSAEPDNLVLRAARLLAEAAGVAPQGRLWLTKVLPVASGIGGGSADAAAALRLLDRAWGLHWGTRRLAPLAAQLGADVPVCLDSRAARMGGVGGTLTDAPALPAAGLVLANPRVPLATPAVFRAREGGFSPEASLPAAWADAAAMARDLARCGNDLEAAAIRLCPAVAEVLAGLRGLEGCLLARMSGSGATCFALFADPRGAEMAAARLPATWWRWGGGFTEGASKPYSAP</sequence>
<keyword evidence="14" id="KW-1185">Reference proteome</keyword>
<dbReference type="Gene3D" id="3.30.230.10">
    <property type="match status" value="1"/>
</dbReference>
<dbReference type="EMBL" id="SNVJ01000002">
    <property type="protein sequence ID" value="MXP62502.1"/>
    <property type="molecule type" value="Genomic_DNA"/>
</dbReference>
<evidence type="ECO:0000313" key="14">
    <source>
        <dbReference type="Proteomes" id="UP000460715"/>
    </source>
</evidence>
<evidence type="ECO:0000256" key="1">
    <source>
        <dbReference type="ARBA" id="ARBA00009684"/>
    </source>
</evidence>
<evidence type="ECO:0000256" key="10">
    <source>
        <dbReference type="HAMAP-Rule" id="MF_00061"/>
    </source>
</evidence>
<dbReference type="InterPro" id="IPR014721">
    <property type="entry name" value="Ribsml_uS5_D2-typ_fold_subgr"/>
</dbReference>
<dbReference type="InterPro" id="IPR004424">
    <property type="entry name" value="IspE"/>
</dbReference>
<feature type="domain" description="GHMP kinase N-terminal" evidence="11">
    <location>
        <begin position="67"/>
        <end position="142"/>
    </location>
</feature>
<dbReference type="PANTHER" id="PTHR43527:SF2">
    <property type="entry name" value="4-DIPHOSPHOCYTIDYL-2-C-METHYL-D-ERYTHRITOL KINASE, CHLOROPLASTIC"/>
    <property type="match status" value="1"/>
</dbReference>
<dbReference type="Pfam" id="PF00288">
    <property type="entry name" value="GHMP_kinases_N"/>
    <property type="match status" value="1"/>
</dbReference>
<dbReference type="InterPro" id="IPR013750">
    <property type="entry name" value="GHMP_kinase_C_dom"/>
</dbReference>
<feature type="active site" evidence="10">
    <location>
        <position position="137"/>
    </location>
</feature>
<keyword evidence="5 10" id="KW-0547">Nucleotide-binding</keyword>
<dbReference type="HAMAP" id="MF_00061">
    <property type="entry name" value="IspE"/>
    <property type="match status" value="1"/>
</dbReference>
<gene>
    <name evidence="10" type="primary">ispE</name>
    <name evidence="13" type="ORF">E0493_03930</name>
</gene>
<comment type="pathway">
    <text evidence="10">Isoprenoid biosynthesis; isopentenyl diphosphate biosynthesis via DXP pathway; isopentenyl diphosphate from 1-deoxy-D-xylulose 5-phosphate: step 3/6.</text>
</comment>
<comment type="similarity">
    <text evidence="1 10">Belongs to the GHMP kinase family. IspE subfamily.</text>
</comment>
<dbReference type="NCBIfam" id="NF011202">
    <property type="entry name" value="PRK14608.1"/>
    <property type="match status" value="1"/>
</dbReference>
<evidence type="ECO:0000256" key="6">
    <source>
        <dbReference type="ARBA" id="ARBA00022777"/>
    </source>
</evidence>
<evidence type="ECO:0000256" key="7">
    <source>
        <dbReference type="ARBA" id="ARBA00022840"/>
    </source>
</evidence>
<name>A0A845BAV2_9PROT</name>
<dbReference type="Gene3D" id="3.30.70.890">
    <property type="entry name" value="GHMP kinase, C-terminal domain"/>
    <property type="match status" value="1"/>
</dbReference>
<keyword evidence="4 10" id="KW-0808">Transferase</keyword>
<dbReference type="InterPro" id="IPR006204">
    <property type="entry name" value="GHMP_kinase_N_dom"/>
</dbReference>
<organism evidence="13 14">
    <name type="scientific">Teichococcus coralli</name>
    <dbReference type="NCBI Taxonomy" id="2545983"/>
    <lineage>
        <taxon>Bacteria</taxon>
        <taxon>Pseudomonadati</taxon>
        <taxon>Pseudomonadota</taxon>
        <taxon>Alphaproteobacteria</taxon>
        <taxon>Acetobacterales</taxon>
        <taxon>Roseomonadaceae</taxon>
        <taxon>Roseomonas</taxon>
    </lineage>
</organism>
<evidence type="ECO:0000259" key="12">
    <source>
        <dbReference type="Pfam" id="PF08544"/>
    </source>
</evidence>
<evidence type="ECO:0000256" key="3">
    <source>
        <dbReference type="ARBA" id="ARBA00017473"/>
    </source>
</evidence>
<dbReference type="InterPro" id="IPR036554">
    <property type="entry name" value="GHMP_kinase_C_sf"/>
</dbReference>
<keyword evidence="7 10" id="KW-0067">ATP-binding</keyword>
<dbReference type="SUPFAM" id="SSF55060">
    <property type="entry name" value="GHMP Kinase, C-terminal domain"/>
    <property type="match status" value="1"/>
</dbReference>
<accession>A0A845BAV2</accession>
<dbReference type="SUPFAM" id="SSF54211">
    <property type="entry name" value="Ribosomal protein S5 domain 2-like"/>
    <property type="match status" value="1"/>
</dbReference>
<reference evidence="13 14" key="1">
    <citation type="submission" date="2019-03" db="EMBL/GenBank/DDBJ databases">
        <title>Roseomonas sp. a novel Roseomonas species isolated from Sea whip Gorgonian.</title>
        <authorList>
            <person name="Li F."/>
            <person name="Pan X."/>
            <person name="Huang S."/>
            <person name="Li Z."/>
            <person name="Meng B."/>
        </authorList>
    </citation>
    <scope>NUCLEOTIDE SEQUENCE [LARGE SCALE GENOMIC DNA]</scope>
    <source>
        <strain evidence="13 14">M0104</strain>
    </source>
</reference>
<evidence type="ECO:0000256" key="9">
    <source>
        <dbReference type="ARBA" id="ARBA00032554"/>
    </source>
</evidence>
<evidence type="ECO:0000256" key="2">
    <source>
        <dbReference type="ARBA" id="ARBA00012052"/>
    </source>
</evidence>
<dbReference type="GO" id="GO:0005524">
    <property type="term" value="F:ATP binding"/>
    <property type="evidence" value="ECO:0007669"/>
    <property type="project" value="UniProtKB-UniRule"/>
</dbReference>
<dbReference type="OrthoDB" id="9809438at2"/>
<evidence type="ECO:0000256" key="5">
    <source>
        <dbReference type="ARBA" id="ARBA00022741"/>
    </source>
</evidence>
<dbReference type="UniPathway" id="UPA00056">
    <property type="reaction ID" value="UER00094"/>
</dbReference>
<evidence type="ECO:0000313" key="13">
    <source>
        <dbReference type="EMBL" id="MXP62502.1"/>
    </source>
</evidence>
<dbReference type="InterPro" id="IPR020568">
    <property type="entry name" value="Ribosomal_Su5_D2-typ_SF"/>
</dbReference>
<dbReference type="PIRSF" id="PIRSF010376">
    <property type="entry name" value="IspE"/>
    <property type="match status" value="1"/>
</dbReference>
<evidence type="ECO:0000259" key="11">
    <source>
        <dbReference type="Pfam" id="PF00288"/>
    </source>
</evidence>
<feature type="domain" description="GHMP kinase C-terminal" evidence="12">
    <location>
        <begin position="205"/>
        <end position="272"/>
    </location>
</feature>
<keyword evidence="6 10" id="KW-0418">Kinase</keyword>
<comment type="catalytic activity">
    <reaction evidence="10">
        <text>4-CDP-2-C-methyl-D-erythritol + ATP = 4-CDP-2-C-methyl-D-erythritol 2-phosphate + ADP + H(+)</text>
        <dbReference type="Rhea" id="RHEA:18437"/>
        <dbReference type="ChEBI" id="CHEBI:15378"/>
        <dbReference type="ChEBI" id="CHEBI:30616"/>
        <dbReference type="ChEBI" id="CHEBI:57823"/>
        <dbReference type="ChEBI" id="CHEBI:57919"/>
        <dbReference type="ChEBI" id="CHEBI:456216"/>
        <dbReference type="EC" id="2.7.1.148"/>
    </reaction>
</comment>
<comment type="caution">
    <text evidence="13">The sequence shown here is derived from an EMBL/GenBank/DDBJ whole genome shotgun (WGS) entry which is preliminary data.</text>
</comment>
<dbReference type="PANTHER" id="PTHR43527">
    <property type="entry name" value="4-DIPHOSPHOCYTIDYL-2-C-METHYL-D-ERYTHRITOL KINASE, CHLOROPLASTIC"/>
    <property type="match status" value="1"/>
</dbReference>
<comment type="function">
    <text evidence="10">Catalyzes the phosphorylation of the position 2 hydroxy group of 4-diphosphocytidyl-2C-methyl-D-erythritol.</text>
</comment>
<dbReference type="EC" id="2.7.1.148" evidence="2 10"/>
<feature type="active site" evidence="10">
    <location>
        <position position="10"/>
    </location>
</feature>
<evidence type="ECO:0000256" key="8">
    <source>
        <dbReference type="ARBA" id="ARBA00023229"/>
    </source>
</evidence>
<evidence type="ECO:0000256" key="4">
    <source>
        <dbReference type="ARBA" id="ARBA00022679"/>
    </source>
</evidence>
<dbReference type="GO" id="GO:0016114">
    <property type="term" value="P:terpenoid biosynthetic process"/>
    <property type="evidence" value="ECO:0007669"/>
    <property type="project" value="UniProtKB-UniRule"/>
</dbReference>
<proteinExistence type="inferred from homology"/>
<dbReference type="NCBIfam" id="TIGR00154">
    <property type="entry name" value="ispE"/>
    <property type="match status" value="1"/>
</dbReference>
<dbReference type="GO" id="GO:0019288">
    <property type="term" value="P:isopentenyl diphosphate biosynthetic process, methylerythritol 4-phosphate pathway"/>
    <property type="evidence" value="ECO:0007669"/>
    <property type="project" value="UniProtKB-UniRule"/>
</dbReference>
<dbReference type="AlphaFoldDB" id="A0A845BAV2"/>
<feature type="binding site" evidence="10">
    <location>
        <begin position="95"/>
        <end position="105"/>
    </location>
    <ligand>
        <name>ATP</name>
        <dbReference type="ChEBI" id="CHEBI:30616"/>
    </ligand>
</feature>
<keyword evidence="8 10" id="KW-0414">Isoprene biosynthesis</keyword>
<protein>
    <recommendedName>
        <fullName evidence="3 10">4-diphosphocytidyl-2-C-methyl-D-erythritol kinase</fullName>
        <shortName evidence="10">CMK</shortName>
        <ecNumber evidence="2 10">2.7.1.148</ecNumber>
    </recommendedName>
    <alternativeName>
        <fullName evidence="9 10">4-(cytidine-5'-diphospho)-2-C-methyl-D-erythritol kinase</fullName>
    </alternativeName>
</protein>